<accession>A0A1F7URM4</accession>
<proteinExistence type="predicted"/>
<organism evidence="1 2">
    <name type="scientific">Candidatus Uhrbacteria bacterium RIFCSPLOWO2_01_FULL_47_24</name>
    <dbReference type="NCBI Taxonomy" id="1802401"/>
    <lineage>
        <taxon>Bacteria</taxon>
        <taxon>Candidatus Uhriibacteriota</taxon>
    </lineage>
</organism>
<dbReference type="EMBL" id="MGEJ01000012">
    <property type="protein sequence ID" value="OGL80943.1"/>
    <property type="molecule type" value="Genomic_DNA"/>
</dbReference>
<evidence type="ECO:0000313" key="2">
    <source>
        <dbReference type="Proteomes" id="UP000176897"/>
    </source>
</evidence>
<comment type="caution">
    <text evidence="1">The sequence shown here is derived from an EMBL/GenBank/DDBJ whole genome shotgun (WGS) entry which is preliminary data.</text>
</comment>
<gene>
    <name evidence="1" type="ORF">A3B21_03175</name>
</gene>
<evidence type="ECO:0008006" key="3">
    <source>
        <dbReference type="Google" id="ProtNLM"/>
    </source>
</evidence>
<dbReference type="STRING" id="1802401.A3B21_03175"/>
<name>A0A1F7URM4_9BACT</name>
<dbReference type="InterPro" id="IPR029060">
    <property type="entry name" value="PIN-like_dom_sf"/>
</dbReference>
<dbReference type="AlphaFoldDB" id="A0A1F7URM4"/>
<evidence type="ECO:0000313" key="1">
    <source>
        <dbReference type="EMBL" id="OGL80943.1"/>
    </source>
</evidence>
<dbReference type="Gene3D" id="3.40.50.1010">
    <property type="entry name" value="5'-nuclease"/>
    <property type="match status" value="1"/>
</dbReference>
<dbReference type="Proteomes" id="UP000176897">
    <property type="component" value="Unassembled WGS sequence"/>
</dbReference>
<protein>
    <recommendedName>
        <fullName evidence="3">PIN domain-containing protein</fullName>
    </recommendedName>
</protein>
<reference evidence="1 2" key="1">
    <citation type="journal article" date="2016" name="Nat. Commun.">
        <title>Thousands of microbial genomes shed light on interconnected biogeochemical processes in an aquifer system.</title>
        <authorList>
            <person name="Anantharaman K."/>
            <person name="Brown C.T."/>
            <person name="Hug L.A."/>
            <person name="Sharon I."/>
            <person name="Castelle C.J."/>
            <person name="Probst A.J."/>
            <person name="Thomas B.C."/>
            <person name="Singh A."/>
            <person name="Wilkins M.J."/>
            <person name="Karaoz U."/>
            <person name="Brodie E.L."/>
            <person name="Williams K.H."/>
            <person name="Hubbard S.S."/>
            <person name="Banfield J.F."/>
        </authorList>
    </citation>
    <scope>NUCLEOTIDE SEQUENCE [LARGE SCALE GENOMIC DNA]</scope>
</reference>
<sequence length="64" mass="7236">MADKSYVVDTSAIGAWFIQDEFSPGAERLRDAISAGQVQMYCPDFLLLELANLLIFKRIDRLNV</sequence>
<dbReference type="SUPFAM" id="SSF88723">
    <property type="entry name" value="PIN domain-like"/>
    <property type="match status" value="1"/>
</dbReference>